<evidence type="ECO:0008006" key="16">
    <source>
        <dbReference type="Google" id="ProtNLM"/>
    </source>
</evidence>
<evidence type="ECO:0000256" key="12">
    <source>
        <dbReference type="ARBA" id="ARBA00023180"/>
    </source>
</evidence>
<dbReference type="SUPFAM" id="SSF52058">
    <property type="entry name" value="L domain-like"/>
    <property type="match status" value="1"/>
</dbReference>
<evidence type="ECO:0000256" key="10">
    <source>
        <dbReference type="ARBA" id="ARBA00023136"/>
    </source>
</evidence>
<evidence type="ECO:0000256" key="13">
    <source>
        <dbReference type="ARBA" id="ARBA00037847"/>
    </source>
</evidence>
<dbReference type="GO" id="GO:0009742">
    <property type="term" value="P:brassinosteroid mediated signaling pathway"/>
    <property type="evidence" value="ECO:0007669"/>
    <property type="project" value="UniProtKB-KW"/>
</dbReference>
<protein>
    <recommendedName>
        <fullName evidence="16">Leucine-rich repeat-containing N-terminal plant-type domain-containing protein</fullName>
    </recommendedName>
</protein>
<gene>
    <name evidence="15" type="ORF">TRAES_3BF078700110CFD_c1</name>
</gene>
<accession>A0A080YTU8</accession>
<reference evidence="15" key="1">
    <citation type="journal article" date="2014" name="Science">
        <title>Structural and functional partitioning of bread wheat chromosome 3B.</title>
        <authorList>
            <person name="Choulet F."/>
            <person name="Alberti A."/>
            <person name="Theil S."/>
            <person name="Glover N."/>
            <person name="Barbe V."/>
            <person name="Daron J."/>
            <person name="Pingault L."/>
            <person name="Sourdille P."/>
            <person name="Couloux A."/>
            <person name="Paux E."/>
            <person name="Leroy P."/>
            <person name="Mangenot S."/>
            <person name="Guilhot N."/>
            <person name="Le Gouis J."/>
            <person name="Balfourier F."/>
            <person name="Alaux M."/>
            <person name="Jamilloux V."/>
            <person name="Poulain J."/>
            <person name="Durand C."/>
            <person name="Bellec A."/>
            <person name="Gaspin C."/>
            <person name="Safar J."/>
            <person name="Dolezel J."/>
            <person name="Rogers J."/>
            <person name="Vandepoele K."/>
            <person name="Aury J.M."/>
            <person name="Mayer K."/>
            <person name="Berges H."/>
            <person name="Quesneville H."/>
            <person name="Wincker P."/>
            <person name="Feuillet C."/>
        </authorList>
    </citation>
    <scope>NUCLEOTIDE SEQUENCE</scope>
</reference>
<keyword evidence="8" id="KW-0677">Repeat</keyword>
<dbReference type="InterPro" id="IPR001611">
    <property type="entry name" value="Leu-rich_rpt"/>
</dbReference>
<evidence type="ECO:0000256" key="7">
    <source>
        <dbReference type="ARBA" id="ARBA00022692"/>
    </source>
</evidence>
<evidence type="ECO:0000256" key="4">
    <source>
        <dbReference type="ARBA" id="ARBA00022475"/>
    </source>
</evidence>
<keyword evidence="6" id="KW-1070">Brassinosteroid signaling pathway</keyword>
<evidence type="ECO:0000256" key="14">
    <source>
        <dbReference type="SAM" id="Phobius"/>
    </source>
</evidence>
<keyword evidence="12" id="KW-0325">Glycoprotein</keyword>
<name>A0A080YTU8_WHEAT</name>
<evidence type="ECO:0000256" key="8">
    <source>
        <dbReference type="ARBA" id="ARBA00022737"/>
    </source>
</evidence>
<dbReference type="InterPro" id="IPR032675">
    <property type="entry name" value="LRR_dom_sf"/>
</dbReference>
<keyword evidence="9 14" id="KW-1133">Transmembrane helix</keyword>
<evidence type="ECO:0000256" key="6">
    <source>
        <dbReference type="ARBA" id="ARBA00022626"/>
    </source>
</evidence>
<evidence type="ECO:0000256" key="11">
    <source>
        <dbReference type="ARBA" id="ARBA00023170"/>
    </source>
</evidence>
<dbReference type="PRINTS" id="PR00019">
    <property type="entry name" value="LEURICHRPT"/>
</dbReference>
<dbReference type="EMBL" id="HG670306">
    <property type="protein sequence ID" value="CDM86782.1"/>
    <property type="molecule type" value="Genomic_DNA"/>
</dbReference>
<keyword evidence="4" id="KW-1003">Cell membrane</keyword>
<evidence type="ECO:0000256" key="3">
    <source>
        <dbReference type="ARBA" id="ARBA00009592"/>
    </source>
</evidence>
<dbReference type="Gene3D" id="3.80.10.10">
    <property type="entry name" value="Ribonuclease Inhibitor"/>
    <property type="match status" value="1"/>
</dbReference>
<keyword evidence="7 14" id="KW-0812">Transmembrane</keyword>
<comment type="subcellular location">
    <subcellularLocation>
        <location evidence="1">Cell membrane</location>
    </subcellularLocation>
    <subcellularLocation>
        <location evidence="13">Endomembrane system</location>
        <topology evidence="13">Single-pass membrane protein</topology>
    </subcellularLocation>
    <subcellularLocation>
        <location evidence="2">Membrane</location>
        <topology evidence="2">Single-pass type I membrane protein</topology>
    </subcellularLocation>
</comment>
<feature type="transmembrane region" description="Helical" evidence="14">
    <location>
        <begin position="269"/>
        <end position="289"/>
    </location>
</feature>
<dbReference type="FunFam" id="3.80.10.10:FF:000111">
    <property type="entry name" value="LRR receptor-like serine/threonine-protein kinase ERECTA"/>
    <property type="match status" value="1"/>
</dbReference>
<dbReference type="HOGENOM" id="CLU_000288_18_11_1"/>
<evidence type="ECO:0000256" key="1">
    <source>
        <dbReference type="ARBA" id="ARBA00004236"/>
    </source>
</evidence>
<evidence type="ECO:0000256" key="5">
    <source>
        <dbReference type="ARBA" id="ARBA00022614"/>
    </source>
</evidence>
<evidence type="ECO:0000256" key="9">
    <source>
        <dbReference type="ARBA" id="ARBA00022989"/>
    </source>
</evidence>
<keyword evidence="10 14" id="KW-0472">Membrane</keyword>
<keyword evidence="11" id="KW-0675">Receptor</keyword>
<dbReference type="PANTHER" id="PTHR27004:SF459">
    <property type="entry name" value="OS01G0132100 PROTEIN"/>
    <property type="match status" value="1"/>
</dbReference>
<sequence length="301" mass="33436">MPRSLLNCSYLQVLDIGNNQIVDTFPSWLSRLSNLRVLVLRSNQFYGPLTYPLRDSKFGGYFSKLQIIDIASNKFSGKLDPQWFESLTYMIAKSNDTGYILCHPLTYSISYYQDTVAIAYKGQYVTFGKILSGLTAIDLSNNALDGDIPESVGRLVSLHILNMSHNTLNGRIPSQIGEMRELESLDLSWNELSGEIPEELTDLSFLGTLNLCGNKLDGRIPQSHQFATFENTSYEGNAGLCGPPLSKPCGNLSNPNEAQVNKSKDHVDVILFLFVGVGFGVGFTAGILLKWCKIGKWFRIV</sequence>
<comment type="similarity">
    <text evidence="3">Belongs to the RLP family.</text>
</comment>
<evidence type="ECO:0000256" key="2">
    <source>
        <dbReference type="ARBA" id="ARBA00004479"/>
    </source>
</evidence>
<proteinExistence type="inferred from homology"/>
<evidence type="ECO:0000313" key="15">
    <source>
        <dbReference type="EMBL" id="CDM86782.1"/>
    </source>
</evidence>
<dbReference type="Pfam" id="PF00560">
    <property type="entry name" value="LRR_1"/>
    <property type="match status" value="4"/>
</dbReference>
<keyword evidence="5" id="KW-0433">Leucine-rich repeat</keyword>
<organism evidence="15">
    <name type="scientific">Triticum aestivum</name>
    <name type="common">Wheat</name>
    <dbReference type="NCBI Taxonomy" id="4565"/>
    <lineage>
        <taxon>Eukaryota</taxon>
        <taxon>Viridiplantae</taxon>
        <taxon>Streptophyta</taxon>
        <taxon>Embryophyta</taxon>
        <taxon>Tracheophyta</taxon>
        <taxon>Spermatophyta</taxon>
        <taxon>Magnoliopsida</taxon>
        <taxon>Liliopsida</taxon>
        <taxon>Poales</taxon>
        <taxon>Poaceae</taxon>
        <taxon>BOP clade</taxon>
        <taxon>Pooideae</taxon>
        <taxon>Triticodae</taxon>
        <taxon>Triticeae</taxon>
        <taxon>Triticinae</taxon>
        <taxon>Triticum</taxon>
    </lineage>
</organism>
<dbReference type="PANTHER" id="PTHR27004">
    <property type="entry name" value="RECEPTOR-LIKE PROTEIN 12 ISOFORM X1"/>
    <property type="match status" value="1"/>
</dbReference>
<dbReference type="AlphaFoldDB" id="A0A080YTU8"/>
<dbReference type="GO" id="GO:0005886">
    <property type="term" value="C:plasma membrane"/>
    <property type="evidence" value="ECO:0007669"/>
    <property type="project" value="UniProtKB-SubCell"/>
</dbReference>